<dbReference type="SUPFAM" id="SSF52777">
    <property type="entry name" value="CoA-dependent acyltransferases"/>
    <property type="match status" value="4"/>
</dbReference>
<protein>
    <recommendedName>
        <fullName evidence="4">Phenyloxazoline synthase MbtB</fullName>
    </recommendedName>
    <alternativeName>
        <fullName evidence="10">Mycobactin synthetase protein B</fullName>
    </alternativeName>
</protein>
<dbReference type="NCBIfam" id="TIGR01720">
    <property type="entry name" value="NRPS-para261"/>
    <property type="match status" value="1"/>
</dbReference>
<dbReference type="EMBL" id="BAAABW010000015">
    <property type="protein sequence ID" value="GAA0349489.1"/>
    <property type="molecule type" value="Genomic_DNA"/>
</dbReference>
<keyword evidence="8" id="KW-0677">Repeat</keyword>
<dbReference type="InterPro" id="IPR020845">
    <property type="entry name" value="AMP-binding_CS"/>
</dbReference>
<evidence type="ECO:0000256" key="6">
    <source>
        <dbReference type="ARBA" id="ARBA00022553"/>
    </source>
</evidence>
<dbReference type="Pfam" id="PF00668">
    <property type="entry name" value="Condensation"/>
    <property type="match status" value="2"/>
</dbReference>
<dbReference type="InterPro" id="IPR036736">
    <property type="entry name" value="ACP-like_sf"/>
</dbReference>
<evidence type="ECO:0000256" key="2">
    <source>
        <dbReference type="ARBA" id="ARBA00005102"/>
    </source>
</evidence>
<dbReference type="InterPro" id="IPR025110">
    <property type="entry name" value="AMP-bd_C"/>
</dbReference>
<feature type="domain" description="Carrier" evidence="11">
    <location>
        <begin position="1056"/>
        <end position="1130"/>
    </location>
</feature>
<dbReference type="CDD" id="cd12114">
    <property type="entry name" value="A_NRPS_TlmIV_like"/>
    <property type="match status" value="1"/>
</dbReference>
<dbReference type="InterPro" id="IPR023213">
    <property type="entry name" value="CAT-like_dom_sf"/>
</dbReference>
<sequence>MSLRSGPHVAETGELLGRLGELLAAINDAYERIPEPDDPLFLESLDATAFKSTIDATFGTDVPLALFLDSCTLRTVGAAIGAHGVESGRTGTVGGPVGSGENRYDPFPLSDVQQAYWLGAKGFDLGGRSAHFYAEIDLLAAENERAEEMFNHLVARHDMLRATVLPDGRQQVAREVPYYRFRHRDLRGLPDPETRCRLGETREELAGQIFDAHTWPLYEIRTHSLDGGRLRLHVSIDLLFVDAGSLRLLLSEWIRLVLDPRSLGPAPRLTFRDHLEAVAGQWRTPAYDRARAYWLERVDTLPPAPELPVRALAHTGAPAFVRREKQLPAPVWRRVRERAHALVVTPSVLLCAAYAEVLRTWSAAPRFTVNLTLADRPRWHPDVPRLIGDFTTTVLLECDLTGSPDPAATAARLQARLRSDLEHALFGGVEVQRELARRGDGARARMPVVFTSLLQEPDRLDALEGVVFETGHTASQTPQVHLDNQVLVRGGGLVICWDAVDEVFPDGVLDDMFTAYTDLVARLAEDGTPAPVTPPRRQLAVREAANDTAGELPDELIHAALDRQAAARPDAPAVITADRTLTFRELGLGADRVARRLRGLGAGPGTLVAVLMHKGWEQAVAALGVVRAGAAYLPVDAGLPEARVAQLLAVGRSRIAVTQPGVTPPPALTTVVVTPPPWADPPDGAVEPSAATPADLAYVIFTSGSTGVPKGVMISHRSAVNTLHDINTRFATGPRDRVLGLSSLSFDLSVYDFFGVLGAGGALVLPAPDEHRDPGRWAQLAEEHRVTLWNTVPALLELLVEHCARQGTRLPGAIRTVLLSGDWIPVSLPGRVRSLSTGTPRLISLGGATEAAIWSICHPIERVDPARRSIPYGTPLRNQTVQVLDGDLAPRPDHVPGELYIGGAGLAVGYLSDPGHTGERFLTHPRTGERLYRTGDLGAHLPDGTIEFLGRNDFQVKINGHRIELGEIETVLAAHPEVRSAVVVAPDARRLVAHVVPEHGGGARPDDLRAHLAARLPAYMVPSAFVTLDSLPLGPNGKVDRSALPDPAGTGRRHEAPATPVEKALAQAWAAVLPTQDIGRHDNFFRAGGDSLLGVRAVAKAAEHGLHLTLKEFYADPTIAGQAAVARRLPAATAPQTAVTGRVALSPGQHWFFEQDFTEPGHWNGMWPLFDLARPLDPELLGRALADVLTHHDGLRARFRRDEHGPYAELPGPEAVDASPVDVVDLRAVPDAALDAALDHHVALRHGALDLATGRTVGLTCLDLGPDRGTRLLVSAHWLVMDYYASRVFHEDLRTAYTAREEGRPVTLPAKTASLPQCAEALTAYATSEELAAELPYWERLADLAPAPLPVDHRLGPNTQSSAVRHIADITGATVIALTTGLPRRHGVEIREILLTALARAVTDWTGQPDLVVELEGHGRNEAFGSLDVSRTVARFSTLSPLALRPGDLTAVRDRIRAVPHRGTGYGVLRHLHPDPGIRARLAAVPAPEIGFNFWGDVSEYFTGDAHPVTAAFGHHRSGRGHRPRVLDVMAFTTGDELRTVWTYSANLHTASTVRALADRFTRELRALAEDAR</sequence>
<keyword evidence="9" id="KW-0045">Antibiotic biosynthesis</keyword>
<organism evidence="12 13">
    <name type="scientific">Streptomyces blastmyceticus</name>
    <dbReference type="NCBI Taxonomy" id="68180"/>
    <lineage>
        <taxon>Bacteria</taxon>
        <taxon>Bacillati</taxon>
        <taxon>Actinomycetota</taxon>
        <taxon>Actinomycetes</taxon>
        <taxon>Kitasatosporales</taxon>
        <taxon>Streptomycetaceae</taxon>
        <taxon>Streptomyces</taxon>
    </lineage>
</organism>
<dbReference type="CDD" id="cd19535">
    <property type="entry name" value="Cyc_NRPS"/>
    <property type="match status" value="1"/>
</dbReference>
<comment type="cofactor">
    <cofactor evidence="1">
        <name>pantetheine 4'-phosphate</name>
        <dbReference type="ChEBI" id="CHEBI:47942"/>
    </cofactor>
</comment>
<dbReference type="Gene3D" id="3.30.559.30">
    <property type="entry name" value="Nonribosomal peptide synthetase, condensation domain"/>
    <property type="match status" value="2"/>
</dbReference>
<keyword evidence="6" id="KW-0597">Phosphoprotein</keyword>
<dbReference type="InterPro" id="IPR045851">
    <property type="entry name" value="AMP-bd_C_sf"/>
</dbReference>
<dbReference type="Gene3D" id="3.40.50.980">
    <property type="match status" value="2"/>
</dbReference>
<evidence type="ECO:0000313" key="12">
    <source>
        <dbReference type="EMBL" id="GAA0349489.1"/>
    </source>
</evidence>
<dbReference type="PROSITE" id="PS50075">
    <property type="entry name" value="CARRIER"/>
    <property type="match status" value="1"/>
</dbReference>
<evidence type="ECO:0000256" key="3">
    <source>
        <dbReference type="ARBA" id="ARBA00007380"/>
    </source>
</evidence>
<dbReference type="PROSITE" id="PS00012">
    <property type="entry name" value="PHOSPHOPANTETHEINE"/>
    <property type="match status" value="1"/>
</dbReference>
<evidence type="ECO:0000256" key="10">
    <source>
        <dbReference type="ARBA" id="ARBA00033440"/>
    </source>
</evidence>
<evidence type="ECO:0000259" key="11">
    <source>
        <dbReference type="PROSITE" id="PS50075"/>
    </source>
</evidence>
<dbReference type="PROSITE" id="PS00455">
    <property type="entry name" value="AMP_BINDING"/>
    <property type="match status" value="1"/>
</dbReference>
<dbReference type="Proteomes" id="UP001500063">
    <property type="component" value="Unassembled WGS sequence"/>
</dbReference>
<evidence type="ECO:0000256" key="7">
    <source>
        <dbReference type="ARBA" id="ARBA00022598"/>
    </source>
</evidence>
<proteinExistence type="inferred from homology"/>
<dbReference type="InterPro" id="IPR001242">
    <property type="entry name" value="Condensation_dom"/>
</dbReference>
<accession>A0ABP3GQX9</accession>
<comment type="pathway">
    <text evidence="2">Siderophore biosynthesis; mycobactin biosynthesis.</text>
</comment>
<evidence type="ECO:0000256" key="5">
    <source>
        <dbReference type="ARBA" id="ARBA00022450"/>
    </source>
</evidence>
<dbReference type="Gene3D" id="3.30.559.10">
    <property type="entry name" value="Chloramphenicol acetyltransferase-like domain"/>
    <property type="match status" value="2"/>
</dbReference>
<keyword evidence="13" id="KW-1185">Reference proteome</keyword>
<evidence type="ECO:0000256" key="9">
    <source>
        <dbReference type="ARBA" id="ARBA00023194"/>
    </source>
</evidence>
<dbReference type="Pfam" id="PF13193">
    <property type="entry name" value="AMP-binding_C"/>
    <property type="match status" value="1"/>
</dbReference>
<name>A0ABP3GQX9_9ACTN</name>
<dbReference type="InterPro" id="IPR006162">
    <property type="entry name" value="Ppantetheine_attach_site"/>
</dbReference>
<dbReference type="InterPro" id="IPR010071">
    <property type="entry name" value="AA_adenyl_dom"/>
</dbReference>
<dbReference type="InterPro" id="IPR010060">
    <property type="entry name" value="NRPS_synth"/>
</dbReference>
<comment type="similarity">
    <text evidence="3">Belongs to the ATP-dependent AMP-binding enzyme family. MbtB subfamily.</text>
</comment>
<dbReference type="InterPro" id="IPR009081">
    <property type="entry name" value="PP-bd_ACP"/>
</dbReference>
<evidence type="ECO:0000313" key="13">
    <source>
        <dbReference type="Proteomes" id="UP001500063"/>
    </source>
</evidence>
<dbReference type="Gene3D" id="3.30.300.30">
    <property type="match status" value="1"/>
</dbReference>
<dbReference type="Pfam" id="PF00550">
    <property type="entry name" value="PP-binding"/>
    <property type="match status" value="1"/>
</dbReference>
<evidence type="ECO:0000256" key="1">
    <source>
        <dbReference type="ARBA" id="ARBA00001957"/>
    </source>
</evidence>
<dbReference type="Pfam" id="PF00501">
    <property type="entry name" value="AMP-binding"/>
    <property type="match status" value="1"/>
</dbReference>
<dbReference type="PANTHER" id="PTHR45527">
    <property type="entry name" value="NONRIBOSOMAL PEPTIDE SYNTHETASE"/>
    <property type="match status" value="1"/>
</dbReference>
<dbReference type="SUPFAM" id="SSF47336">
    <property type="entry name" value="ACP-like"/>
    <property type="match status" value="1"/>
</dbReference>
<dbReference type="NCBIfam" id="TIGR01733">
    <property type="entry name" value="AA-adenyl-dom"/>
    <property type="match status" value="1"/>
</dbReference>
<gene>
    <name evidence="12" type="ORF">GCM10010319_27890</name>
</gene>
<dbReference type="InterPro" id="IPR000873">
    <property type="entry name" value="AMP-dep_synth/lig_dom"/>
</dbReference>
<dbReference type="SUPFAM" id="SSF56801">
    <property type="entry name" value="Acetyl-CoA synthetase-like"/>
    <property type="match status" value="1"/>
</dbReference>
<dbReference type="InterPro" id="IPR057737">
    <property type="entry name" value="Condensation_MtbB-like"/>
</dbReference>
<dbReference type="Gene3D" id="1.10.1200.10">
    <property type="entry name" value="ACP-like"/>
    <property type="match status" value="1"/>
</dbReference>
<keyword evidence="7" id="KW-0436">Ligase</keyword>
<dbReference type="PANTHER" id="PTHR45527:SF10">
    <property type="entry name" value="PYOCHELIN SYNTHASE PCHF"/>
    <property type="match status" value="1"/>
</dbReference>
<comment type="caution">
    <text evidence="12">The sequence shown here is derived from an EMBL/GenBank/DDBJ whole genome shotgun (WGS) entry which is preliminary data.</text>
</comment>
<evidence type="ECO:0000256" key="8">
    <source>
        <dbReference type="ARBA" id="ARBA00022737"/>
    </source>
</evidence>
<dbReference type="RefSeq" id="WP_344118114.1">
    <property type="nucleotide sequence ID" value="NZ_BAAABW010000015.1"/>
</dbReference>
<keyword evidence="5" id="KW-0596">Phosphopantetheine</keyword>
<evidence type="ECO:0000256" key="4">
    <source>
        <dbReference type="ARBA" id="ARBA00016743"/>
    </source>
</evidence>
<reference evidence="13" key="1">
    <citation type="journal article" date="2019" name="Int. J. Syst. Evol. Microbiol.">
        <title>The Global Catalogue of Microorganisms (GCM) 10K type strain sequencing project: providing services to taxonomists for standard genome sequencing and annotation.</title>
        <authorList>
            <consortium name="The Broad Institute Genomics Platform"/>
            <consortium name="The Broad Institute Genome Sequencing Center for Infectious Disease"/>
            <person name="Wu L."/>
            <person name="Ma J."/>
        </authorList>
    </citation>
    <scope>NUCLEOTIDE SEQUENCE [LARGE SCALE GENOMIC DNA]</scope>
    <source>
        <strain evidence="13">JCM 4565</strain>
    </source>
</reference>
<dbReference type="Gene3D" id="2.30.38.10">
    <property type="entry name" value="Luciferase, Domain 3"/>
    <property type="match status" value="1"/>
</dbReference>